<name>A0A4W3GR96_CALMI</name>
<keyword evidence="5" id="KW-1185">Reference proteome</keyword>
<dbReference type="GO" id="GO:0048788">
    <property type="term" value="C:cytoskeleton of presynaptic active zone"/>
    <property type="evidence" value="ECO:0007669"/>
    <property type="project" value="TreeGrafter"/>
</dbReference>
<dbReference type="SMART" id="SM00239">
    <property type="entry name" value="C2"/>
    <property type="match status" value="1"/>
</dbReference>
<reference evidence="5" key="3">
    <citation type="journal article" date="2014" name="Nature">
        <title>Elephant shark genome provides unique insights into gnathostome evolution.</title>
        <authorList>
            <consortium name="International Elephant Shark Genome Sequencing Consortium"/>
            <person name="Venkatesh B."/>
            <person name="Lee A.P."/>
            <person name="Ravi V."/>
            <person name="Maurya A.K."/>
            <person name="Lian M.M."/>
            <person name="Swann J.B."/>
            <person name="Ohta Y."/>
            <person name="Flajnik M.F."/>
            <person name="Sutoh Y."/>
            <person name="Kasahara M."/>
            <person name="Hoon S."/>
            <person name="Gangu V."/>
            <person name="Roy S.W."/>
            <person name="Irimia M."/>
            <person name="Korzh V."/>
            <person name="Kondrychyn I."/>
            <person name="Lim Z.W."/>
            <person name="Tay B.H."/>
            <person name="Tohari S."/>
            <person name="Kong K.W."/>
            <person name="Ho S."/>
            <person name="Lorente-Galdos B."/>
            <person name="Quilez J."/>
            <person name="Marques-Bonet T."/>
            <person name="Raney B.J."/>
            <person name="Ingham P.W."/>
            <person name="Tay A."/>
            <person name="Hillier L.W."/>
            <person name="Minx P."/>
            <person name="Boehm T."/>
            <person name="Wilson R.K."/>
            <person name="Brenner S."/>
            <person name="Warren W.C."/>
        </authorList>
    </citation>
    <scope>NUCLEOTIDE SEQUENCE [LARGE SCALE GENOMIC DNA]</scope>
</reference>
<reference evidence="5" key="2">
    <citation type="journal article" date="2007" name="PLoS Biol.">
        <title>Survey sequencing and comparative analysis of the elephant shark (Callorhinchus milii) genome.</title>
        <authorList>
            <person name="Venkatesh B."/>
            <person name="Kirkness E.F."/>
            <person name="Loh Y.H."/>
            <person name="Halpern A.L."/>
            <person name="Lee A.P."/>
            <person name="Johnson J."/>
            <person name="Dandona N."/>
            <person name="Viswanathan L.D."/>
            <person name="Tay A."/>
            <person name="Venter J.C."/>
            <person name="Strausberg R.L."/>
            <person name="Brenner S."/>
        </authorList>
    </citation>
    <scope>NUCLEOTIDE SEQUENCE [LARGE SCALE GENOMIC DNA]</scope>
</reference>
<dbReference type="PANTHER" id="PTHR12157">
    <property type="entry name" value="REGULATING SYNAPTIC MEMBRANE EXOCYTOSIS PROTEIN"/>
    <property type="match status" value="1"/>
</dbReference>
<accession>A0A4W3GR96</accession>
<dbReference type="InterPro" id="IPR000008">
    <property type="entry name" value="C2_dom"/>
</dbReference>
<evidence type="ECO:0000313" key="4">
    <source>
        <dbReference type="Ensembl" id="ENSCMIP00000000574.1"/>
    </source>
</evidence>
<evidence type="ECO:0000313" key="5">
    <source>
        <dbReference type="Proteomes" id="UP000314986"/>
    </source>
</evidence>
<evidence type="ECO:0000256" key="1">
    <source>
        <dbReference type="ARBA" id="ARBA00023018"/>
    </source>
</evidence>
<dbReference type="Proteomes" id="UP000314986">
    <property type="component" value="Unassembled WGS sequence"/>
</dbReference>
<evidence type="ECO:0000256" key="2">
    <source>
        <dbReference type="ARBA" id="ARBA00034103"/>
    </source>
</evidence>
<reference evidence="4" key="4">
    <citation type="submission" date="2025-08" db="UniProtKB">
        <authorList>
            <consortium name="Ensembl"/>
        </authorList>
    </citation>
    <scope>IDENTIFICATION</scope>
</reference>
<dbReference type="PANTHER" id="PTHR12157:SF26">
    <property type="entry name" value="REGULATING SYNAPTIC MEMBRANE EXOCYTOSIS 4"/>
    <property type="match status" value="1"/>
</dbReference>
<dbReference type="GO" id="GO:0031267">
    <property type="term" value="F:small GTPase binding"/>
    <property type="evidence" value="ECO:0007669"/>
    <property type="project" value="InterPro"/>
</dbReference>
<dbReference type="GO" id="GO:0044325">
    <property type="term" value="F:transmembrane transporter binding"/>
    <property type="evidence" value="ECO:0007669"/>
    <property type="project" value="TreeGrafter"/>
</dbReference>
<reference evidence="4" key="5">
    <citation type="submission" date="2025-09" db="UniProtKB">
        <authorList>
            <consortium name="Ensembl"/>
        </authorList>
    </citation>
    <scope>IDENTIFICATION</scope>
</reference>
<dbReference type="Gene3D" id="2.60.40.150">
    <property type="entry name" value="C2 domain"/>
    <property type="match status" value="1"/>
</dbReference>
<dbReference type="AlphaFoldDB" id="A0A4W3GR96"/>
<dbReference type="GO" id="GO:0048791">
    <property type="term" value="P:calcium ion-regulated exocytosis of neurotransmitter"/>
    <property type="evidence" value="ECO:0007669"/>
    <property type="project" value="TreeGrafter"/>
</dbReference>
<proteinExistence type="predicted"/>
<protein>
    <submittedName>
        <fullName evidence="4">Regulating synaptic membrane exocytosis 4</fullName>
    </submittedName>
</protein>
<dbReference type="Ensembl" id="ENSCMIT00000000620.1">
    <property type="protein sequence ID" value="ENSCMIP00000000574.1"/>
    <property type="gene ID" value="ENSCMIG00000000391.1"/>
</dbReference>
<dbReference type="InParanoid" id="A0A4W3GR96"/>
<dbReference type="InterPro" id="IPR035892">
    <property type="entry name" value="C2_domain_sf"/>
</dbReference>
<dbReference type="Pfam" id="PF00168">
    <property type="entry name" value="C2"/>
    <property type="match status" value="1"/>
</dbReference>
<dbReference type="GO" id="GO:0042391">
    <property type="term" value="P:regulation of membrane potential"/>
    <property type="evidence" value="ECO:0007669"/>
    <property type="project" value="TreeGrafter"/>
</dbReference>
<feature type="domain" description="C2" evidence="3">
    <location>
        <begin position="141"/>
        <end position="259"/>
    </location>
</feature>
<dbReference type="InterPro" id="IPR039032">
    <property type="entry name" value="Rim-like"/>
</dbReference>
<dbReference type="STRING" id="7868.ENSCMIP00000000574"/>
<dbReference type="PROSITE" id="PS50004">
    <property type="entry name" value="C2"/>
    <property type="match status" value="1"/>
</dbReference>
<organism evidence="4 5">
    <name type="scientific">Callorhinchus milii</name>
    <name type="common">Ghost shark</name>
    <dbReference type="NCBI Taxonomy" id="7868"/>
    <lineage>
        <taxon>Eukaryota</taxon>
        <taxon>Metazoa</taxon>
        <taxon>Chordata</taxon>
        <taxon>Craniata</taxon>
        <taxon>Vertebrata</taxon>
        <taxon>Chondrichthyes</taxon>
        <taxon>Holocephali</taxon>
        <taxon>Chimaeriformes</taxon>
        <taxon>Callorhinchidae</taxon>
        <taxon>Callorhinchus</taxon>
    </lineage>
</organism>
<evidence type="ECO:0000259" key="3">
    <source>
        <dbReference type="PROSITE" id="PS50004"/>
    </source>
</evidence>
<dbReference type="FunFam" id="2.60.40.150:FF:000001">
    <property type="entry name" value="Regulating synaptic membrane exocytosis 3, isoform CRA_a"/>
    <property type="match status" value="1"/>
</dbReference>
<dbReference type="GO" id="GO:0050806">
    <property type="term" value="P:positive regulation of synaptic transmission"/>
    <property type="evidence" value="ECO:0007669"/>
    <property type="project" value="TreeGrafter"/>
</dbReference>
<dbReference type="SUPFAM" id="SSF49562">
    <property type="entry name" value="C2 domain (Calcium/lipid-binding domain, CaLB)"/>
    <property type="match status" value="1"/>
</dbReference>
<keyword evidence="1" id="KW-0770">Synapse</keyword>
<comment type="subcellular location">
    <subcellularLocation>
        <location evidence="2">Synapse</location>
    </subcellularLocation>
</comment>
<dbReference type="GeneTree" id="ENSGT00940000158934"/>
<dbReference type="CDD" id="cd04028">
    <property type="entry name" value="C2B_RIM1alpha"/>
    <property type="match status" value="1"/>
</dbReference>
<sequence length="295" mass="32307">MAPPTIQPPPPALHISVSLDYLIPNPDVGLEPTITKSESEGCGRARSKEILTMSLPPTDADGRKLRGAVQRSTETGLAVEMPSRTMRQASHESIEESVISYGSEGKAKLWATFLTPHRFGDFLDGMGPAQFVGRQTLATPSMGDVEIGLLERNGHLEVEVIQARGLTPKIGSKSLPATYIKLYLLENGTCIAKKKTKVSRKSLDPIYQQILVFSETPQGKILQVMVWGNYGRMDRKCFMGVAQILLEELDLSRMVIGWYKLFPTCSMVEAPVAPLMPHPSQLSLDSTTGPGCDRL</sequence>
<dbReference type="GO" id="GO:0042734">
    <property type="term" value="C:presynaptic membrane"/>
    <property type="evidence" value="ECO:0007669"/>
    <property type="project" value="TreeGrafter"/>
</dbReference>
<reference evidence="5" key="1">
    <citation type="journal article" date="2006" name="Science">
        <title>Ancient noncoding elements conserved in the human genome.</title>
        <authorList>
            <person name="Venkatesh B."/>
            <person name="Kirkness E.F."/>
            <person name="Loh Y.H."/>
            <person name="Halpern A.L."/>
            <person name="Lee A.P."/>
            <person name="Johnson J."/>
            <person name="Dandona N."/>
            <person name="Viswanathan L.D."/>
            <person name="Tay A."/>
            <person name="Venter J.C."/>
            <person name="Strausberg R.L."/>
            <person name="Brenner S."/>
        </authorList>
    </citation>
    <scope>NUCLEOTIDE SEQUENCE [LARGE SCALE GENOMIC DNA]</scope>
</reference>
<dbReference type="GO" id="GO:2000300">
    <property type="term" value="P:regulation of synaptic vesicle exocytosis"/>
    <property type="evidence" value="ECO:0007669"/>
    <property type="project" value="TreeGrafter"/>
</dbReference>
<dbReference type="GO" id="GO:0048167">
    <property type="term" value="P:regulation of synaptic plasticity"/>
    <property type="evidence" value="ECO:0007669"/>
    <property type="project" value="TreeGrafter"/>
</dbReference>